<evidence type="ECO:0000313" key="1">
    <source>
        <dbReference type="EMBL" id="KAF2630800.1"/>
    </source>
</evidence>
<proteinExistence type="predicted"/>
<gene>
    <name evidence="1" type="ORF">BU25DRAFT_386972</name>
</gene>
<reference evidence="1" key="1">
    <citation type="journal article" date="2020" name="Stud. Mycol.">
        <title>101 Dothideomycetes genomes: a test case for predicting lifestyles and emergence of pathogens.</title>
        <authorList>
            <person name="Haridas S."/>
            <person name="Albert R."/>
            <person name="Binder M."/>
            <person name="Bloem J."/>
            <person name="Labutti K."/>
            <person name="Salamov A."/>
            <person name="Andreopoulos B."/>
            <person name="Baker S."/>
            <person name="Barry K."/>
            <person name="Bills G."/>
            <person name="Bluhm B."/>
            <person name="Cannon C."/>
            <person name="Castanera R."/>
            <person name="Culley D."/>
            <person name="Daum C."/>
            <person name="Ezra D."/>
            <person name="Gonzalez J."/>
            <person name="Henrissat B."/>
            <person name="Kuo A."/>
            <person name="Liang C."/>
            <person name="Lipzen A."/>
            <person name="Lutzoni F."/>
            <person name="Magnuson J."/>
            <person name="Mondo S."/>
            <person name="Nolan M."/>
            <person name="Ohm R."/>
            <person name="Pangilinan J."/>
            <person name="Park H.-J."/>
            <person name="Ramirez L."/>
            <person name="Alfaro M."/>
            <person name="Sun H."/>
            <person name="Tritt A."/>
            <person name="Yoshinaga Y."/>
            <person name="Zwiers L.-H."/>
            <person name="Turgeon B."/>
            <person name="Goodwin S."/>
            <person name="Spatafora J."/>
            <person name="Crous P."/>
            <person name="Grigoriev I."/>
        </authorList>
    </citation>
    <scope>NUCLEOTIDE SEQUENCE</scope>
    <source>
        <strain evidence="1">CBS 525.71</strain>
    </source>
</reference>
<evidence type="ECO:0000313" key="2">
    <source>
        <dbReference type="Proteomes" id="UP000799754"/>
    </source>
</evidence>
<sequence length="360" mass="39803">MRYVRFLKTPRIVPEKGADKSHVYCLITLTSDLGDSFFPYDAELAAELVSPARDFQGDEIWVWRTVKWSAGMRALAITLPLKKSFTLGPLRVRVGVEPKAEHDTLVNLSQEDSQGIVSAWSAEFNSNGSKEAVKLVERRFQVARRRISVWEETGESIARHLWDAGITLSCQMDTLGSKESALATALDFTSRDPSASLGVLELGTGCGIVGMTLASVIPNCDVTLSDLPEAREIVEKNISESVLELRNGSNLSFEELDWDAELPAWLAHPRAGIKLVLAADCTYNPDSSPALVNTLRRLAAVHTKLVVAIAMKMRHDSECVFFDLMAEAGFRETALLEYLLPGDVEPGEEKVYLHVYRYGS</sequence>
<organism evidence="1 2">
    <name type="scientific">Macroventuria anomochaeta</name>
    <dbReference type="NCBI Taxonomy" id="301207"/>
    <lineage>
        <taxon>Eukaryota</taxon>
        <taxon>Fungi</taxon>
        <taxon>Dikarya</taxon>
        <taxon>Ascomycota</taxon>
        <taxon>Pezizomycotina</taxon>
        <taxon>Dothideomycetes</taxon>
        <taxon>Pleosporomycetidae</taxon>
        <taxon>Pleosporales</taxon>
        <taxon>Pleosporineae</taxon>
        <taxon>Didymellaceae</taxon>
        <taxon>Macroventuria</taxon>
    </lineage>
</organism>
<comment type="caution">
    <text evidence="1">The sequence shown here is derived from an EMBL/GenBank/DDBJ whole genome shotgun (WGS) entry which is preliminary data.</text>
</comment>
<dbReference type="Proteomes" id="UP000799754">
    <property type="component" value="Unassembled WGS sequence"/>
</dbReference>
<protein>
    <submittedName>
        <fullName evidence="1">Uncharacterized protein</fullName>
    </submittedName>
</protein>
<accession>A0ACB6S965</accession>
<dbReference type="EMBL" id="MU006706">
    <property type="protein sequence ID" value="KAF2630800.1"/>
    <property type="molecule type" value="Genomic_DNA"/>
</dbReference>
<name>A0ACB6S965_9PLEO</name>
<keyword evidence="2" id="KW-1185">Reference proteome</keyword>